<keyword evidence="3" id="KW-0728">SH3 domain</keyword>
<dbReference type="Gene3D" id="1.25.40.10">
    <property type="entry name" value="Tetratricopeptide repeat domain"/>
    <property type="match status" value="1"/>
</dbReference>
<evidence type="ECO:0000313" key="10">
    <source>
        <dbReference type="Proteomes" id="UP000078561"/>
    </source>
</evidence>
<dbReference type="InterPro" id="IPR051864">
    <property type="entry name" value="NCF2_NOXA1"/>
</dbReference>
<dbReference type="PROSITE" id="PS50005">
    <property type="entry name" value="TPR"/>
    <property type="match status" value="1"/>
</dbReference>
<evidence type="ECO:0000256" key="5">
    <source>
        <dbReference type="ARBA" id="ARBA00022737"/>
    </source>
</evidence>
<dbReference type="Proteomes" id="UP000078561">
    <property type="component" value="Unassembled WGS sequence"/>
</dbReference>
<dbReference type="OMA" id="GLAMVIH"/>
<evidence type="ECO:0000313" key="9">
    <source>
        <dbReference type="EMBL" id="SAM09715.1"/>
    </source>
</evidence>
<dbReference type="InParanoid" id="A0A168T9X3"/>
<feature type="compositionally biased region" description="Pro residues" evidence="8">
    <location>
        <begin position="285"/>
        <end position="297"/>
    </location>
</feature>
<dbReference type="CDD" id="cd05992">
    <property type="entry name" value="PB1"/>
    <property type="match status" value="1"/>
</dbReference>
<keyword evidence="5" id="KW-0677">Repeat</keyword>
<dbReference type="Pfam" id="PF13181">
    <property type="entry name" value="TPR_8"/>
    <property type="match status" value="1"/>
</dbReference>
<keyword evidence="6 7" id="KW-0802">TPR repeat</keyword>
<dbReference type="PANTHER" id="PTHR15175">
    <property type="entry name" value="NEUTROPHIL CYTOSOLIC FACTOR 2, NEUTROPHIL NADPH OXIDASE FACTOR 2"/>
    <property type="match status" value="1"/>
</dbReference>
<dbReference type="SUPFAM" id="SSF54277">
    <property type="entry name" value="CAD &amp; PB1 domains"/>
    <property type="match status" value="1"/>
</dbReference>
<dbReference type="SUPFAM" id="SSF48452">
    <property type="entry name" value="TPR-like"/>
    <property type="match status" value="1"/>
</dbReference>
<proteinExistence type="inferred from homology"/>
<evidence type="ECO:0000256" key="4">
    <source>
        <dbReference type="ARBA" id="ARBA00022490"/>
    </source>
</evidence>
<protein>
    <submittedName>
        <fullName evidence="9">Uncharacterized protein</fullName>
    </submittedName>
</protein>
<dbReference type="InterPro" id="IPR019734">
    <property type="entry name" value="TPR_rpt"/>
</dbReference>
<evidence type="ECO:0000256" key="2">
    <source>
        <dbReference type="ARBA" id="ARBA00008051"/>
    </source>
</evidence>
<feature type="compositionally biased region" description="Polar residues" evidence="8">
    <location>
        <begin position="312"/>
        <end position="334"/>
    </location>
</feature>
<dbReference type="FunFam" id="1.25.40.10:FF:000017">
    <property type="entry name" value="NADPH oxidase regulator NoxR"/>
    <property type="match status" value="1"/>
</dbReference>
<dbReference type="InterPro" id="IPR011990">
    <property type="entry name" value="TPR-like_helical_dom_sf"/>
</dbReference>
<evidence type="ECO:0000256" key="3">
    <source>
        <dbReference type="ARBA" id="ARBA00022443"/>
    </source>
</evidence>
<dbReference type="SMART" id="SM00028">
    <property type="entry name" value="TPR"/>
    <property type="match status" value="3"/>
</dbReference>
<evidence type="ECO:0000256" key="1">
    <source>
        <dbReference type="ARBA" id="ARBA00004496"/>
    </source>
</evidence>
<evidence type="ECO:0000256" key="7">
    <source>
        <dbReference type="PROSITE-ProRule" id="PRU00339"/>
    </source>
</evidence>
<keyword evidence="4" id="KW-0963">Cytoplasm</keyword>
<dbReference type="OrthoDB" id="9450131at2759"/>
<dbReference type="STRING" id="4829.A0A168T9X3"/>
<reference evidence="9" key="1">
    <citation type="submission" date="2016-04" db="EMBL/GenBank/DDBJ databases">
        <authorList>
            <person name="Evans L.H."/>
            <person name="Alamgir A."/>
            <person name="Owens N."/>
            <person name="Weber N.D."/>
            <person name="Virtaneva K."/>
            <person name="Barbian K."/>
            <person name="Babar A."/>
            <person name="Rosenke K."/>
        </authorList>
    </citation>
    <scope>NUCLEOTIDE SEQUENCE [LARGE SCALE GENOMIC DNA]</scope>
    <source>
        <strain evidence="9">CBS 101.48</strain>
    </source>
</reference>
<gene>
    <name evidence="9" type="primary">ABSGL_15416.1 scaffold 16614</name>
</gene>
<accession>A0A168T9X3</accession>
<dbReference type="GO" id="GO:0005737">
    <property type="term" value="C:cytoplasm"/>
    <property type="evidence" value="ECO:0007669"/>
    <property type="project" value="UniProtKB-SubCell"/>
</dbReference>
<evidence type="ECO:0000256" key="6">
    <source>
        <dbReference type="ARBA" id="ARBA00022803"/>
    </source>
</evidence>
<feature type="repeat" description="TPR" evidence="7">
    <location>
        <begin position="36"/>
        <end position="69"/>
    </location>
</feature>
<comment type="similarity">
    <text evidence="2">Belongs to the NCF2/NOXA1 family.</text>
</comment>
<sequence>MDLKVDLQQWNRACQAFDSQNYMEALETLLQCRPSSKTFFNAGMILVTLHDYQHAVEVFNKAIEHDRYFSAAYFQLGVSNVMLDNLEKAIACFDSAYSNLRGNRVINYRQLGLDFTLYACEVLYNRGICHLNMGSRQTGMEDLDLAQQLKMNHQHEIIDQVIQNPAHSTLGVYSIPPGVIYRFTECQKQLLDGVDALSVLYQCDRRATAAAQGILLLDQQHYNGGGISKAAVGSNQYPRGLPARLTKYLPTVITKDKTGRTKVVSPSTATTTIATKTIPHVLYPSPQPSTSPAPPAQAPSFFKSRQDHQTNSEESGTPTTANENSVQSTNHNTSGGEILKLKLHYKDTRVLLVHAHSTFQELLLKSQEKLNVPPPGLKLYCKGDNDQWVQLVDDKGWSFAKNNNKRIITACRSRSTNKDKIEIWCTT</sequence>
<dbReference type="AlphaFoldDB" id="A0A168T9X3"/>
<comment type="subcellular location">
    <subcellularLocation>
        <location evidence="1">Cytoplasm</location>
    </subcellularLocation>
</comment>
<dbReference type="EMBL" id="LT555165">
    <property type="protein sequence ID" value="SAM09715.1"/>
    <property type="molecule type" value="Genomic_DNA"/>
</dbReference>
<feature type="region of interest" description="Disordered" evidence="8">
    <location>
        <begin position="278"/>
        <end position="334"/>
    </location>
</feature>
<name>A0A168T9X3_ABSGL</name>
<keyword evidence="10" id="KW-1185">Reference proteome</keyword>
<dbReference type="PANTHER" id="PTHR15175:SF0">
    <property type="entry name" value="SH3 DOMAIN-CONTAINING PROTEIN C23A1.17"/>
    <property type="match status" value="1"/>
</dbReference>
<organism evidence="9">
    <name type="scientific">Absidia glauca</name>
    <name type="common">Pin mould</name>
    <dbReference type="NCBI Taxonomy" id="4829"/>
    <lineage>
        <taxon>Eukaryota</taxon>
        <taxon>Fungi</taxon>
        <taxon>Fungi incertae sedis</taxon>
        <taxon>Mucoromycota</taxon>
        <taxon>Mucoromycotina</taxon>
        <taxon>Mucoromycetes</taxon>
        <taxon>Mucorales</taxon>
        <taxon>Cunninghamellaceae</taxon>
        <taxon>Absidia</taxon>
    </lineage>
</organism>
<evidence type="ECO:0000256" key="8">
    <source>
        <dbReference type="SAM" id="MobiDB-lite"/>
    </source>
</evidence>